<comment type="cofactor">
    <cofactor evidence="9">
        <name>Mg(2+)</name>
        <dbReference type="ChEBI" id="CHEBI:18420"/>
    </cofactor>
    <cofactor evidence="9">
        <name>Mn(2+)</name>
        <dbReference type="ChEBI" id="CHEBI:29035"/>
    </cofactor>
    <text evidence="9">Mg(2+). Can also accept Mn(2+).</text>
</comment>
<dbReference type="GO" id="GO:0005829">
    <property type="term" value="C:cytosol"/>
    <property type="evidence" value="ECO:0007669"/>
    <property type="project" value="TreeGrafter"/>
</dbReference>
<dbReference type="OrthoDB" id="9802453at2"/>
<evidence type="ECO:0000313" key="11">
    <source>
        <dbReference type="EMBL" id="SPB13763.1"/>
    </source>
</evidence>
<dbReference type="InterPro" id="IPR043129">
    <property type="entry name" value="ATPase_NBD"/>
</dbReference>
<keyword evidence="5 9" id="KW-0547">Nucleotide-binding</keyword>
<feature type="binding site" evidence="9">
    <location>
        <position position="104"/>
    </location>
    <ligand>
        <name>substrate</name>
    </ligand>
</feature>
<feature type="site" description="Transition state stabilizer" evidence="9">
    <location>
        <position position="192"/>
    </location>
</feature>
<dbReference type="PRINTS" id="PR00471">
    <property type="entry name" value="ACETATEKNASE"/>
</dbReference>
<dbReference type="AlphaFoldDB" id="A0A2U3I100"/>
<dbReference type="PANTHER" id="PTHR21060">
    <property type="entry name" value="ACETATE KINASE"/>
    <property type="match status" value="1"/>
</dbReference>
<evidence type="ECO:0000256" key="10">
    <source>
        <dbReference type="RuleBase" id="RU003835"/>
    </source>
</evidence>
<keyword evidence="8 9" id="KW-0460">Magnesium</keyword>
<dbReference type="SUPFAM" id="SSF53067">
    <property type="entry name" value="Actin-like ATPase domain"/>
    <property type="match status" value="2"/>
</dbReference>
<comment type="function">
    <text evidence="9">Catalyzes the formation of acetyl phosphate from acetate and ATP. Can also catalyze the reverse reaction.</text>
</comment>
<keyword evidence="2 9" id="KW-0963">Cytoplasm</keyword>
<evidence type="ECO:0000313" key="12">
    <source>
        <dbReference type="Proteomes" id="UP000238169"/>
    </source>
</evidence>
<dbReference type="NCBIfam" id="TIGR00016">
    <property type="entry name" value="ackA"/>
    <property type="match status" value="1"/>
</dbReference>
<feature type="binding site" evidence="9">
    <location>
        <position position="390"/>
    </location>
    <ligand>
        <name>Mg(2+)</name>
        <dbReference type="ChEBI" id="CHEBI:18420"/>
    </ligand>
</feature>
<dbReference type="EC" id="2.7.2.1" evidence="9"/>
<gene>
    <name evidence="9" type="primary">ackA</name>
    <name evidence="11" type="ORF">NOV72_01027</name>
</gene>
<comment type="pathway">
    <text evidence="9">Metabolic intermediate biosynthesis; acetyl-CoA biosynthesis; acetyl-CoA from acetate: step 1/2.</text>
</comment>
<feature type="active site" description="Proton donor/acceptor" evidence="9">
    <location>
        <position position="161"/>
    </location>
</feature>
<dbReference type="InterPro" id="IPR000890">
    <property type="entry name" value="Aliphatic_acid_kin_short-chain"/>
</dbReference>
<name>A0A2U3I100_9BURK</name>
<dbReference type="UniPathway" id="UPA00340">
    <property type="reaction ID" value="UER00458"/>
</dbReference>
<dbReference type="PROSITE" id="PS01075">
    <property type="entry name" value="ACETATE_KINASE_1"/>
    <property type="match status" value="1"/>
</dbReference>
<dbReference type="GO" id="GO:0008776">
    <property type="term" value="F:acetate kinase activity"/>
    <property type="evidence" value="ECO:0007669"/>
    <property type="project" value="UniProtKB-UniRule"/>
</dbReference>
<dbReference type="PIRSF" id="PIRSF000722">
    <property type="entry name" value="Acetate_prop_kin"/>
    <property type="match status" value="1"/>
</dbReference>
<evidence type="ECO:0000256" key="5">
    <source>
        <dbReference type="ARBA" id="ARBA00022741"/>
    </source>
</evidence>
<feature type="binding site" evidence="9">
    <location>
        <begin position="219"/>
        <end position="223"/>
    </location>
    <ligand>
        <name>ATP</name>
        <dbReference type="ChEBI" id="CHEBI:30616"/>
    </ligand>
</feature>
<keyword evidence="7 9" id="KW-0067">ATP-binding</keyword>
<feature type="binding site" evidence="9">
    <location>
        <position position="34"/>
    </location>
    <ligand>
        <name>ATP</name>
        <dbReference type="ChEBI" id="CHEBI:30616"/>
    </ligand>
</feature>
<dbReference type="InterPro" id="IPR023865">
    <property type="entry name" value="Aliphatic_acid_kinase_CS"/>
</dbReference>
<feature type="binding site" evidence="9">
    <location>
        <position position="27"/>
    </location>
    <ligand>
        <name>Mg(2+)</name>
        <dbReference type="ChEBI" id="CHEBI:18420"/>
    </ligand>
</feature>
<dbReference type="PANTHER" id="PTHR21060:SF21">
    <property type="entry name" value="ACETATE KINASE"/>
    <property type="match status" value="1"/>
</dbReference>
<evidence type="ECO:0000256" key="3">
    <source>
        <dbReference type="ARBA" id="ARBA00022679"/>
    </source>
</evidence>
<dbReference type="Gene3D" id="3.30.420.40">
    <property type="match status" value="2"/>
</dbReference>
<organism evidence="11 12">
    <name type="scientific">Caballeronia novacaledonica</name>
    <dbReference type="NCBI Taxonomy" id="1544861"/>
    <lineage>
        <taxon>Bacteria</taxon>
        <taxon>Pseudomonadati</taxon>
        <taxon>Pseudomonadota</taxon>
        <taxon>Betaproteobacteria</taxon>
        <taxon>Burkholderiales</taxon>
        <taxon>Burkholderiaceae</taxon>
        <taxon>Caballeronia</taxon>
    </lineage>
</organism>
<keyword evidence="4 9" id="KW-0479">Metal-binding</keyword>
<dbReference type="Proteomes" id="UP000238169">
    <property type="component" value="Unassembled WGS sequence"/>
</dbReference>
<dbReference type="EMBL" id="OGTP01000002">
    <property type="protein sequence ID" value="SPB13763.1"/>
    <property type="molecule type" value="Genomic_DNA"/>
</dbReference>
<evidence type="ECO:0000256" key="8">
    <source>
        <dbReference type="ARBA" id="ARBA00022842"/>
    </source>
</evidence>
<dbReference type="HAMAP" id="MF_00020">
    <property type="entry name" value="Acetate_kinase"/>
    <property type="match status" value="1"/>
</dbReference>
<evidence type="ECO:0000256" key="6">
    <source>
        <dbReference type="ARBA" id="ARBA00022777"/>
    </source>
</evidence>
<protein>
    <recommendedName>
        <fullName evidence="9">Acetate kinase</fullName>
        <ecNumber evidence="9">2.7.2.1</ecNumber>
    </recommendedName>
    <alternativeName>
        <fullName evidence="9">Acetokinase</fullName>
    </alternativeName>
</protein>
<comment type="similarity">
    <text evidence="1 9 10">Belongs to the acetokinase family.</text>
</comment>
<dbReference type="InterPro" id="IPR004372">
    <property type="entry name" value="Ac/propionate_kinase"/>
</dbReference>
<comment type="subunit">
    <text evidence="9">Homodimer.</text>
</comment>
<dbReference type="Pfam" id="PF00871">
    <property type="entry name" value="Acetate_kinase"/>
    <property type="match status" value="1"/>
</dbReference>
<dbReference type="PROSITE" id="PS01076">
    <property type="entry name" value="ACETATE_KINASE_2"/>
    <property type="match status" value="1"/>
</dbReference>
<sequence length="412" mass="44588">MNADLVQDGRAQAASQAGRGSALLTLNAGSSSIKFALYDVDGLQRRATGMVEAIGGAARFKAKDAERKWDDAIEAPAHVSALRAILEWLERDMAGVGIAAIGHRVVHGGMLFDQPALINDDVLEQLRTLVPLAPLHQPHNLAGIEAAREAFGNVPQVACFDTAFHRAHPFLNDCFALPRELFYQGVRRYGFHGLSYEYIAQYLRTHFPHHARGRVLVAHLGNGASMCAMRDGRSIASTMGFSALDGLPMGTRCGQLDPGVLLYLMQLGMDVKDISKMLYERSGLLGLSDGISNDMRVLLSSERPEASEAIAYFVSRVRREIGGLAATLEGLDAIVFTGGIGENAAPVRERVLAGMAWIGVEIDEARNRANETIISSGLSRVLALRVCTDEECMIARHTLRTAQLVVASQEAL</sequence>
<dbReference type="GO" id="GO:0000287">
    <property type="term" value="F:magnesium ion binding"/>
    <property type="evidence" value="ECO:0007669"/>
    <property type="project" value="UniProtKB-UniRule"/>
</dbReference>
<dbReference type="GO" id="GO:0006083">
    <property type="term" value="P:acetate metabolic process"/>
    <property type="evidence" value="ECO:0007669"/>
    <property type="project" value="TreeGrafter"/>
</dbReference>
<accession>A0A2U3I100</accession>
<evidence type="ECO:0000256" key="7">
    <source>
        <dbReference type="ARBA" id="ARBA00022840"/>
    </source>
</evidence>
<evidence type="ECO:0000256" key="9">
    <source>
        <dbReference type="HAMAP-Rule" id="MF_00020"/>
    </source>
</evidence>
<dbReference type="RefSeq" id="WP_106853508.1">
    <property type="nucleotide sequence ID" value="NZ_OGTP01000002.1"/>
</dbReference>
<keyword evidence="3 9" id="KW-0808">Transferase</keyword>
<feature type="binding site" evidence="9">
    <location>
        <begin position="294"/>
        <end position="296"/>
    </location>
    <ligand>
        <name>ATP</name>
        <dbReference type="ChEBI" id="CHEBI:30616"/>
    </ligand>
</feature>
<dbReference type="GO" id="GO:0005524">
    <property type="term" value="F:ATP binding"/>
    <property type="evidence" value="ECO:0007669"/>
    <property type="project" value="UniProtKB-KW"/>
</dbReference>
<comment type="catalytic activity">
    <reaction evidence="9">
        <text>acetate + ATP = acetyl phosphate + ADP</text>
        <dbReference type="Rhea" id="RHEA:11352"/>
        <dbReference type="ChEBI" id="CHEBI:22191"/>
        <dbReference type="ChEBI" id="CHEBI:30089"/>
        <dbReference type="ChEBI" id="CHEBI:30616"/>
        <dbReference type="ChEBI" id="CHEBI:456216"/>
        <dbReference type="EC" id="2.7.2.1"/>
    </reaction>
</comment>
<feature type="site" description="Transition state stabilizer" evidence="9">
    <location>
        <position position="252"/>
    </location>
</feature>
<evidence type="ECO:0000256" key="4">
    <source>
        <dbReference type="ARBA" id="ARBA00022723"/>
    </source>
</evidence>
<comment type="subcellular location">
    <subcellularLocation>
        <location evidence="9">Cytoplasm</location>
    </subcellularLocation>
</comment>
<reference evidence="12" key="1">
    <citation type="submission" date="2018-01" db="EMBL/GenBank/DDBJ databases">
        <authorList>
            <person name="Peeters C."/>
        </authorList>
    </citation>
    <scope>NUCLEOTIDE SEQUENCE [LARGE SCALE GENOMIC DNA]</scope>
</reference>
<keyword evidence="6 9" id="KW-0418">Kinase</keyword>
<dbReference type="GO" id="GO:0006085">
    <property type="term" value="P:acetyl-CoA biosynthetic process"/>
    <property type="evidence" value="ECO:0007669"/>
    <property type="project" value="UniProtKB-UniRule"/>
</dbReference>
<keyword evidence="12" id="KW-1185">Reference proteome</keyword>
<feature type="binding site" evidence="9">
    <location>
        <begin position="339"/>
        <end position="343"/>
    </location>
    <ligand>
        <name>ATP</name>
        <dbReference type="ChEBI" id="CHEBI:30616"/>
    </ligand>
</feature>
<evidence type="ECO:0000256" key="1">
    <source>
        <dbReference type="ARBA" id="ARBA00008748"/>
    </source>
</evidence>
<evidence type="ECO:0000256" key="2">
    <source>
        <dbReference type="ARBA" id="ARBA00022490"/>
    </source>
</evidence>
<proteinExistence type="inferred from homology"/>